<feature type="region of interest" description="Disordered" evidence="1">
    <location>
        <begin position="35"/>
        <end position="74"/>
    </location>
</feature>
<dbReference type="EMBL" id="JANPWB010000009">
    <property type="protein sequence ID" value="KAJ1153205.1"/>
    <property type="molecule type" value="Genomic_DNA"/>
</dbReference>
<organism evidence="2 3">
    <name type="scientific">Pleurodeles waltl</name>
    <name type="common">Iberian ribbed newt</name>
    <dbReference type="NCBI Taxonomy" id="8319"/>
    <lineage>
        <taxon>Eukaryota</taxon>
        <taxon>Metazoa</taxon>
        <taxon>Chordata</taxon>
        <taxon>Craniata</taxon>
        <taxon>Vertebrata</taxon>
        <taxon>Euteleostomi</taxon>
        <taxon>Amphibia</taxon>
        <taxon>Batrachia</taxon>
        <taxon>Caudata</taxon>
        <taxon>Salamandroidea</taxon>
        <taxon>Salamandridae</taxon>
        <taxon>Pleurodelinae</taxon>
        <taxon>Pleurodeles</taxon>
    </lineage>
</organism>
<comment type="caution">
    <text evidence="2">The sequence shown here is derived from an EMBL/GenBank/DDBJ whole genome shotgun (WGS) entry which is preliminary data.</text>
</comment>
<reference evidence="2" key="1">
    <citation type="journal article" date="2022" name="bioRxiv">
        <title>Sequencing and chromosome-scale assembly of the giantPleurodeles waltlgenome.</title>
        <authorList>
            <person name="Brown T."/>
            <person name="Elewa A."/>
            <person name="Iarovenko S."/>
            <person name="Subramanian E."/>
            <person name="Araus A.J."/>
            <person name="Petzold A."/>
            <person name="Susuki M."/>
            <person name="Suzuki K.-i.T."/>
            <person name="Hayashi T."/>
            <person name="Toyoda A."/>
            <person name="Oliveira C."/>
            <person name="Osipova E."/>
            <person name="Leigh N.D."/>
            <person name="Simon A."/>
            <person name="Yun M.H."/>
        </authorList>
    </citation>
    <scope>NUCLEOTIDE SEQUENCE</scope>
    <source>
        <strain evidence="2">20211129_DDA</strain>
        <tissue evidence="2">Liver</tissue>
    </source>
</reference>
<proteinExistence type="predicted"/>
<accession>A0AAV7RNZ4</accession>
<dbReference type="Proteomes" id="UP001066276">
    <property type="component" value="Chromosome 5"/>
</dbReference>
<protein>
    <submittedName>
        <fullName evidence="2">Uncharacterized protein</fullName>
    </submittedName>
</protein>
<gene>
    <name evidence="2" type="ORF">NDU88_005966</name>
</gene>
<keyword evidence="3" id="KW-1185">Reference proteome</keyword>
<evidence type="ECO:0000313" key="2">
    <source>
        <dbReference type="EMBL" id="KAJ1153205.1"/>
    </source>
</evidence>
<dbReference type="AlphaFoldDB" id="A0AAV7RNZ4"/>
<name>A0AAV7RNZ4_PLEWA</name>
<evidence type="ECO:0000313" key="3">
    <source>
        <dbReference type="Proteomes" id="UP001066276"/>
    </source>
</evidence>
<evidence type="ECO:0000256" key="1">
    <source>
        <dbReference type="SAM" id="MobiDB-lite"/>
    </source>
</evidence>
<sequence>MCSRMRIAARRFIRVEPALHALAHAYANSAVRVQDPFSDAGDAPYQKQNSDTKHTLPTGNEYARHDGKDAPRTG</sequence>
<feature type="compositionally biased region" description="Basic and acidic residues" evidence="1">
    <location>
        <begin position="62"/>
        <end position="74"/>
    </location>
</feature>